<reference evidence="12 13" key="1">
    <citation type="submission" date="2020-10" db="EMBL/GenBank/DDBJ databases">
        <authorList>
            <person name="Klimov P.B."/>
            <person name="Dyachkov S.M."/>
            <person name="Chetverikov P.E."/>
        </authorList>
    </citation>
    <scope>NUCLEOTIDE SEQUENCE [LARGE SCALE GENOMIC DNA]</scope>
    <source>
        <strain evidence="12">BMOC 18-1129-001#AD2665</strain>
        <tissue evidence="12">Entire mites</tissue>
    </source>
</reference>
<evidence type="ECO:0000259" key="10">
    <source>
        <dbReference type="Pfam" id="PF23231"/>
    </source>
</evidence>
<evidence type="ECO:0000256" key="4">
    <source>
        <dbReference type="ARBA" id="ARBA00022728"/>
    </source>
</evidence>
<keyword evidence="3" id="KW-0507">mRNA processing</keyword>
<evidence type="ECO:0000256" key="3">
    <source>
        <dbReference type="ARBA" id="ARBA00022664"/>
    </source>
</evidence>
<keyword evidence="13" id="KW-1185">Reference proteome</keyword>
<evidence type="ECO:0000256" key="2">
    <source>
        <dbReference type="ARBA" id="ARBA00008644"/>
    </source>
</evidence>
<keyword evidence="4" id="KW-0747">Spliceosome</keyword>
<evidence type="ECO:0000256" key="5">
    <source>
        <dbReference type="ARBA" id="ARBA00022737"/>
    </source>
</evidence>
<evidence type="ECO:0000256" key="6">
    <source>
        <dbReference type="ARBA" id="ARBA00023187"/>
    </source>
</evidence>
<organism evidence="12 13">
    <name type="scientific">Fragariocoptes setiger</name>
    <dbReference type="NCBI Taxonomy" id="1670756"/>
    <lineage>
        <taxon>Eukaryota</taxon>
        <taxon>Metazoa</taxon>
        <taxon>Ecdysozoa</taxon>
        <taxon>Arthropoda</taxon>
        <taxon>Chelicerata</taxon>
        <taxon>Arachnida</taxon>
        <taxon>Acari</taxon>
        <taxon>Acariformes</taxon>
        <taxon>Trombidiformes</taxon>
        <taxon>Prostigmata</taxon>
        <taxon>Eupodina</taxon>
        <taxon>Eriophyoidea</taxon>
        <taxon>Phytoptidae</taxon>
        <taxon>Fragariocoptes</taxon>
    </lineage>
</organism>
<accession>A0ABQ7S792</accession>
<dbReference type="Gene3D" id="1.25.40.10">
    <property type="entry name" value="Tetratricopeptide repeat domain"/>
    <property type="match status" value="3"/>
</dbReference>
<dbReference type="InterPro" id="IPR045075">
    <property type="entry name" value="Syf1-like"/>
</dbReference>
<dbReference type="InterPro" id="IPR003107">
    <property type="entry name" value="HAT"/>
</dbReference>
<evidence type="ECO:0000256" key="9">
    <source>
        <dbReference type="SAM" id="MobiDB-lite"/>
    </source>
</evidence>
<dbReference type="SUPFAM" id="SSF48452">
    <property type="entry name" value="TPR-like"/>
    <property type="match status" value="2"/>
</dbReference>
<dbReference type="Pfam" id="PF23233">
    <property type="entry name" value="HAT_Syf1_CNRKL1_N"/>
    <property type="match status" value="1"/>
</dbReference>
<feature type="domain" description="Pre-mRNA-splicing factor Syf1/CRNKL1-like C-terminal HAT-repeats" evidence="10">
    <location>
        <begin position="227"/>
        <end position="311"/>
    </location>
</feature>
<keyword evidence="5" id="KW-0677">Repeat</keyword>
<dbReference type="PANTHER" id="PTHR11246:SF3">
    <property type="entry name" value="CROOKED NECK-LIKE PROTEIN 1"/>
    <property type="match status" value="1"/>
</dbReference>
<feature type="region of interest" description="Disordered" evidence="9">
    <location>
        <begin position="655"/>
        <end position="674"/>
    </location>
</feature>
<protein>
    <submittedName>
        <fullName evidence="12">Crooked neck-like protein 1</fullName>
    </submittedName>
</protein>
<evidence type="ECO:0000259" key="11">
    <source>
        <dbReference type="Pfam" id="PF23233"/>
    </source>
</evidence>
<comment type="similarity">
    <text evidence="2">Belongs to the crooked-neck family.</text>
</comment>
<proteinExistence type="inferred from homology"/>
<evidence type="ECO:0000313" key="12">
    <source>
        <dbReference type="EMBL" id="KAG9509231.1"/>
    </source>
</evidence>
<evidence type="ECO:0000313" key="13">
    <source>
        <dbReference type="Proteomes" id="UP000825002"/>
    </source>
</evidence>
<feature type="non-terminal residue" evidence="12">
    <location>
        <position position="1"/>
    </location>
</feature>
<name>A0ABQ7S792_9ACAR</name>
<evidence type="ECO:0000256" key="7">
    <source>
        <dbReference type="ARBA" id="ARBA00023242"/>
    </source>
</evidence>
<feature type="domain" description="Pre-mRNA-splicing factor Syf1/CRNKL1-like C-terminal HAT-repeats" evidence="10">
    <location>
        <begin position="333"/>
        <end position="526"/>
    </location>
</feature>
<keyword evidence="6" id="KW-0508">mRNA splicing</keyword>
<keyword evidence="7" id="KW-0539">Nucleus</keyword>
<dbReference type="Pfam" id="PF23231">
    <property type="entry name" value="HAT_Syf1_CNRKL1_C"/>
    <property type="match status" value="2"/>
</dbReference>
<evidence type="ECO:0000256" key="8">
    <source>
        <dbReference type="ARBA" id="ARBA00037040"/>
    </source>
</evidence>
<gene>
    <name evidence="12" type="primary">CRNKL1</name>
    <name evidence="12" type="ORF">GZH46_02261</name>
</gene>
<comment type="caution">
    <text evidence="12">The sequence shown here is derived from an EMBL/GenBank/DDBJ whole genome shotgun (WGS) entry which is preliminary data.</text>
</comment>
<feature type="domain" description="Pre-mRNA-splicing factor Syf1-like N-terminal HAT-repeats" evidence="11">
    <location>
        <begin position="65"/>
        <end position="211"/>
    </location>
</feature>
<sequence>MDTGPRGVSSKTKVKNKAPALVQITAEQLLREAKERELEVVPPPPKQKISDQDELDDYRLRKRKFFEDNIRKNRMTVSNWLKYAAWEESQQEIRRARSVFERALDVFGSRNITIWLKYIEMEMKNGKVNHARNLFDRAVTILPRVNQFWYKYTLFEERLENMPGCRHVFERWMQWWPDEQAWQTYINFELRYREIDRAREIYSQFVMLHPDMKNWMKFAKFEERHSGPCNARKVYELAIEFFGDANADEKLFVAFAKFEESQHEYERVRVIYQHALSKLPNSTELFEQFTIFEKKHGAQKDIERLISTKRKNQYEDAIKKDPHDYDAWFDLIKLAEDEMELEEIRDIYERAVAVKPVEKHKDAWRRYIYLWIYYAIFEELCANDLEKAREVYRLCLDETIPHKRFTFAKVWLMAAKFEIRQLNIPKARKILGRAIGKCPKSKLFKEYIEIEIQLRQFDNCRRLYEKFIEFTPNDSSVWVSYAELEAILGENDRARGIYEIAIDKELDMPENVWKAYIDFETEQAEDGDYTKVIELYERLLGETRHVKVWESYARFFEDTQQLDKARAIYARANKELVHESAPTRLLLLESWQDFENRIGSVEQQRVVNRLMPVRVRKRRKLGDDDLWEDYYEYEFPSAEKEKTSLMDRVKNWKAQQKLKQEKEGNQSDEAMSDN</sequence>
<dbReference type="PANTHER" id="PTHR11246">
    <property type="entry name" value="PRE-MRNA SPLICING FACTOR"/>
    <property type="match status" value="1"/>
</dbReference>
<evidence type="ECO:0000256" key="1">
    <source>
        <dbReference type="ARBA" id="ARBA00004123"/>
    </source>
</evidence>
<comment type="function">
    <text evidence="8">Involved in pre-mRNA splicing and cell cycle progression. Required for the spliceosome assembly and initiation of the DNA replication.</text>
</comment>
<dbReference type="InterPro" id="IPR011990">
    <property type="entry name" value="TPR-like_helical_dom_sf"/>
</dbReference>
<dbReference type="EMBL" id="JAIFTH010000589">
    <property type="protein sequence ID" value="KAG9509231.1"/>
    <property type="molecule type" value="Genomic_DNA"/>
</dbReference>
<dbReference type="SMART" id="SM00386">
    <property type="entry name" value="HAT"/>
    <property type="match status" value="14"/>
</dbReference>
<dbReference type="InterPro" id="IPR055430">
    <property type="entry name" value="HAT_Syf1_CNRKL1_C"/>
</dbReference>
<dbReference type="Proteomes" id="UP000825002">
    <property type="component" value="Unassembled WGS sequence"/>
</dbReference>
<comment type="subcellular location">
    <subcellularLocation>
        <location evidence="1">Nucleus</location>
    </subcellularLocation>
</comment>
<dbReference type="InterPro" id="IPR055433">
    <property type="entry name" value="HAT_Syf1-like_N"/>
</dbReference>